<dbReference type="PANTHER" id="PTHR13504:SF38">
    <property type="entry name" value="FIDO DOMAIN-CONTAINING PROTEIN"/>
    <property type="match status" value="1"/>
</dbReference>
<keyword evidence="5" id="KW-1185">Reference proteome</keyword>
<keyword evidence="2" id="KW-0547">Nucleotide-binding</keyword>
<evidence type="ECO:0000259" key="3">
    <source>
        <dbReference type="PROSITE" id="PS51459"/>
    </source>
</evidence>
<dbReference type="PANTHER" id="PTHR13504">
    <property type="entry name" value="FIDO DOMAIN-CONTAINING PROTEIN DDB_G0283145"/>
    <property type="match status" value="1"/>
</dbReference>
<keyword evidence="2" id="KW-0067">ATP-binding</keyword>
<dbReference type="EMBL" id="BJWG01000013">
    <property type="protein sequence ID" value="GEL96052.1"/>
    <property type="molecule type" value="Genomic_DNA"/>
</dbReference>
<evidence type="ECO:0000313" key="5">
    <source>
        <dbReference type="Proteomes" id="UP000321720"/>
    </source>
</evidence>
<evidence type="ECO:0000256" key="1">
    <source>
        <dbReference type="PIRSR" id="PIRSR640198-1"/>
    </source>
</evidence>
<dbReference type="InterPro" id="IPR003812">
    <property type="entry name" value="Fido"/>
</dbReference>
<feature type="domain" description="Fido" evidence="3">
    <location>
        <begin position="106"/>
        <end position="258"/>
    </location>
</feature>
<dbReference type="InterPro" id="IPR040198">
    <property type="entry name" value="Fido_containing"/>
</dbReference>
<feature type="binding site" evidence="2">
    <location>
        <begin position="193"/>
        <end position="200"/>
    </location>
    <ligand>
        <name>ATP</name>
        <dbReference type="ChEBI" id="CHEBI:30616"/>
    </ligand>
</feature>
<accession>A0A511JDK9</accession>
<dbReference type="SUPFAM" id="SSF140931">
    <property type="entry name" value="Fic-like"/>
    <property type="match status" value="1"/>
</dbReference>
<comment type="caution">
    <text evidence="4">The sequence shown here is derived from an EMBL/GenBank/DDBJ whole genome shotgun (WGS) entry which is preliminary data.</text>
</comment>
<evidence type="ECO:0000256" key="2">
    <source>
        <dbReference type="PIRSR" id="PIRSR640198-2"/>
    </source>
</evidence>
<dbReference type="OrthoDB" id="9813719at2"/>
<name>A0A511JDK9_9CELL</name>
<dbReference type="AlphaFoldDB" id="A0A511JDK9"/>
<keyword evidence="4" id="KW-0131">Cell cycle</keyword>
<dbReference type="GO" id="GO:0005524">
    <property type="term" value="F:ATP binding"/>
    <property type="evidence" value="ECO:0007669"/>
    <property type="project" value="UniProtKB-KW"/>
</dbReference>
<dbReference type="Gene3D" id="1.10.3290.10">
    <property type="entry name" value="Fido-like domain"/>
    <property type="match status" value="1"/>
</dbReference>
<protein>
    <submittedName>
        <fullName evidence="4">Cell division protein Fic</fullName>
    </submittedName>
</protein>
<feature type="active site" evidence="1">
    <location>
        <position position="189"/>
    </location>
</feature>
<gene>
    <name evidence="4" type="ORF">CCO02nite_27100</name>
</gene>
<evidence type="ECO:0000313" key="4">
    <source>
        <dbReference type="EMBL" id="GEL96052.1"/>
    </source>
</evidence>
<dbReference type="Proteomes" id="UP000321720">
    <property type="component" value="Unassembled WGS sequence"/>
</dbReference>
<dbReference type="RefSeq" id="WP_146843684.1">
    <property type="nucleotide sequence ID" value="NZ_BJWG01000013.1"/>
</dbReference>
<dbReference type="Pfam" id="PF02661">
    <property type="entry name" value="Fic"/>
    <property type="match status" value="1"/>
</dbReference>
<keyword evidence="4" id="KW-0132">Cell division</keyword>
<sequence>MLYDHPDLDLQDLHVLDEISAMRSELADFLRVPRRWTGRLRRTALARAIQGSNSIEGYRVELDDADAALDDDEPLSADRRTFAEIRGYRQALGYVLAMAKDPHFRLDGSAIRGMHFMMLSHDLSKTPGQYREREIYVHDERTEQVVYTGPAPDDVPALVSELVDDLARHDGDDPVVRAAMAHLNLVMVHPFRDGNGRMARALQTLVLARNGVAEPEFASIEEWLGANTEDYYRALAATGQGRWAPESDAHLWVSFNLRAHHLQAQTVRSRWGRAQRTYEILDDLVTTNGLPDRVTDALYTATLGFRLRRPVYVQQTGLDARTATRDLKALSDHGLLRPVGETKGRHYVAGPRLAEVRAALGPTPAPVDPYPELRSELLR</sequence>
<dbReference type="GO" id="GO:0051301">
    <property type="term" value="P:cell division"/>
    <property type="evidence" value="ECO:0007669"/>
    <property type="project" value="UniProtKB-KW"/>
</dbReference>
<dbReference type="PROSITE" id="PS51459">
    <property type="entry name" value="FIDO"/>
    <property type="match status" value="1"/>
</dbReference>
<organism evidence="4 5">
    <name type="scientific">Cellulomonas composti</name>
    <dbReference type="NCBI Taxonomy" id="266130"/>
    <lineage>
        <taxon>Bacteria</taxon>
        <taxon>Bacillati</taxon>
        <taxon>Actinomycetota</taxon>
        <taxon>Actinomycetes</taxon>
        <taxon>Micrococcales</taxon>
        <taxon>Cellulomonadaceae</taxon>
        <taxon>Cellulomonas</taxon>
    </lineage>
</organism>
<proteinExistence type="predicted"/>
<dbReference type="InterPro" id="IPR036597">
    <property type="entry name" value="Fido-like_dom_sf"/>
</dbReference>
<reference evidence="4 5" key="1">
    <citation type="submission" date="2019-07" db="EMBL/GenBank/DDBJ databases">
        <title>Whole genome shotgun sequence of Cellulomonas composti NBRC 100758.</title>
        <authorList>
            <person name="Hosoyama A."/>
            <person name="Uohara A."/>
            <person name="Ohji S."/>
            <person name="Ichikawa N."/>
        </authorList>
    </citation>
    <scope>NUCLEOTIDE SEQUENCE [LARGE SCALE GENOMIC DNA]</scope>
    <source>
        <strain evidence="4 5">NBRC 100758</strain>
    </source>
</reference>